<evidence type="ECO:0000256" key="1">
    <source>
        <dbReference type="SAM" id="Coils"/>
    </source>
</evidence>
<proteinExistence type="predicted"/>
<organism evidence="2 3">
    <name type="scientific">Fulvivirga imtechensis AK7</name>
    <dbReference type="NCBI Taxonomy" id="1237149"/>
    <lineage>
        <taxon>Bacteria</taxon>
        <taxon>Pseudomonadati</taxon>
        <taxon>Bacteroidota</taxon>
        <taxon>Cytophagia</taxon>
        <taxon>Cytophagales</taxon>
        <taxon>Fulvivirgaceae</taxon>
        <taxon>Fulvivirga</taxon>
    </lineage>
</organism>
<dbReference type="RefSeq" id="WP_009579722.1">
    <property type="nucleotide sequence ID" value="NZ_AMZN01000033.1"/>
</dbReference>
<protein>
    <submittedName>
        <fullName evidence="2">Uncharacterized protein</fullName>
    </submittedName>
</protein>
<keyword evidence="1" id="KW-0175">Coiled coil</keyword>
<gene>
    <name evidence="2" type="ORF">C900_02325</name>
</gene>
<keyword evidence="3" id="KW-1185">Reference proteome</keyword>
<dbReference type="STRING" id="1237149.C900_02325"/>
<evidence type="ECO:0000313" key="2">
    <source>
        <dbReference type="EMBL" id="ELR71740.1"/>
    </source>
</evidence>
<evidence type="ECO:0000313" key="3">
    <source>
        <dbReference type="Proteomes" id="UP000011135"/>
    </source>
</evidence>
<name>L8JSD0_9BACT</name>
<accession>L8JSD0</accession>
<dbReference type="EMBL" id="AMZN01000033">
    <property type="protein sequence ID" value="ELR71740.1"/>
    <property type="molecule type" value="Genomic_DNA"/>
</dbReference>
<comment type="caution">
    <text evidence="2">The sequence shown here is derived from an EMBL/GenBank/DDBJ whole genome shotgun (WGS) entry which is preliminary data.</text>
</comment>
<feature type="coiled-coil region" evidence="1">
    <location>
        <begin position="45"/>
        <end position="79"/>
    </location>
</feature>
<dbReference type="Proteomes" id="UP000011135">
    <property type="component" value="Unassembled WGS sequence"/>
</dbReference>
<sequence>MKKPIIIACIVLVVLSLLFAFYQNQKANKWKREAIRTEKELNTKLTVLQDSLQLVKKDLEREKEKTKEAKKIAETMSKRFKESFDKL</sequence>
<dbReference type="AlphaFoldDB" id="L8JSD0"/>
<reference evidence="2 3" key="1">
    <citation type="submission" date="2012-12" db="EMBL/GenBank/DDBJ databases">
        <title>Genome assembly of Fulvivirga imtechensis AK7.</title>
        <authorList>
            <person name="Nupur N."/>
            <person name="Khatri I."/>
            <person name="Kumar R."/>
            <person name="Subramanian S."/>
            <person name="Pinnaka A."/>
        </authorList>
    </citation>
    <scope>NUCLEOTIDE SEQUENCE [LARGE SCALE GENOMIC DNA]</scope>
    <source>
        <strain evidence="2 3">AK7</strain>
    </source>
</reference>